<accession>A0ABQ1HB29</accession>
<evidence type="ECO:0000256" key="1">
    <source>
        <dbReference type="SAM" id="MobiDB-lite"/>
    </source>
</evidence>
<dbReference type="Pfam" id="PF19932">
    <property type="entry name" value="DUF6395"/>
    <property type="match status" value="1"/>
</dbReference>
<gene>
    <name evidence="2" type="ORF">GCM10011521_01180</name>
</gene>
<comment type="caution">
    <text evidence="2">The sequence shown here is derived from an EMBL/GenBank/DDBJ whole genome shotgun (WGS) entry which is preliminary data.</text>
</comment>
<evidence type="ECO:0008006" key="4">
    <source>
        <dbReference type="Google" id="ProtNLM"/>
    </source>
</evidence>
<dbReference type="RefSeq" id="WP_188659917.1">
    <property type="nucleotide sequence ID" value="NZ_BMKC01000001.1"/>
</dbReference>
<protein>
    <recommendedName>
        <fullName evidence="4">7-cyano-7-deazaguanine synthase</fullName>
    </recommendedName>
</protein>
<evidence type="ECO:0000313" key="3">
    <source>
        <dbReference type="Proteomes" id="UP000623419"/>
    </source>
</evidence>
<sequence length="446" mass="48999">MRINCQCTTEGVTFRATPEPGDPIPVQGVTLGRQEAFVRCPNGDGFGSPHPDLLALAALLVFRPWIGKTVDFPDLALSTEFIEAVKQGQRLTARGDVRAGSSPPRRKPDNGRPGLAFSGGVDSVAALEVLPAETALFFMSRVAPTEEFSAWVFSKDGPHRALDALRAEGRTVYSIETDLEFVRSPPGVPLDWSNGVPMVLMADRESLDAVTWGLILESAYRIGRADFQDWGERPGFTRWALLFASVGLDMFHPVAGLSEIITSKLVMSSPHGTMAQSCVRGPGGAECGECPKCFRKMLLSSALGDRGFDFSTMARFWRSKRVLRTVTVYPIKHQNVLAYSLLRHDFEDAGLLAIQRMILASHPSFDLYQRHYAPALELVPEKYRTGVAERIGAYAAPMSAREEIELRAWSMPNIDDDADILALHQDCVRILRRSHEASLAQAQAGA</sequence>
<dbReference type="Proteomes" id="UP000623419">
    <property type="component" value="Unassembled WGS sequence"/>
</dbReference>
<feature type="region of interest" description="Disordered" evidence="1">
    <location>
        <begin position="93"/>
        <end position="115"/>
    </location>
</feature>
<evidence type="ECO:0000313" key="2">
    <source>
        <dbReference type="EMBL" id="GGA66827.1"/>
    </source>
</evidence>
<reference evidence="3" key="1">
    <citation type="journal article" date="2019" name="Int. J. Syst. Evol. Microbiol.">
        <title>The Global Catalogue of Microorganisms (GCM) 10K type strain sequencing project: providing services to taxonomists for standard genome sequencing and annotation.</title>
        <authorList>
            <consortium name="The Broad Institute Genomics Platform"/>
            <consortium name="The Broad Institute Genome Sequencing Center for Infectious Disease"/>
            <person name="Wu L."/>
            <person name="Ma J."/>
        </authorList>
    </citation>
    <scope>NUCLEOTIDE SEQUENCE [LARGE SCALE GENOMIC DNA]</scope>
    <source>
        <strain evidence="3">CGMCC 1.15905</strain>
    </source>
</reference>
<proteinExistence type="predicted"/>
<dbReference type="InterPro" id="IPR045654">
    <property type="entry name" value="DUF6395"/>
</dbReference>
<organism evidence="2 3">
    <name type="scientific">Arenimonas soli</name>
    <dbReference type="NCBI Taxonomy" id="2269504"/>
    <lineage>
        <taxon>Bacteria</taxon>
        <taxon>Pseudomonadati</taxon>
        <taxon>Pseudomonadota</taxon>
        <taxon>Gammaproteobacteria</taxon>
        <taxon>Lysobacterales</taxon>
        <taxon>Lysobacteraceae</taxon>
        <taxon>Arenimonas</taxon>
    </lineage>
</organism>
<dbReference type="EMBL" id="BMKC01000001">
    <property type="protein sequence ID" value="GGA66827.1"/>
    <property type="molecule type" value="Genomic_DNA"/>
</dbReference>
<name>A0ABQ1HB29_9GAMM</name>
<keyword evidence="3" id="KW-1185">Reference proteome</keyword>